<reference evidence="2 3" key="1">
    <citation type="submission" date="2019-05" db="EMBL/GenBank/DDBJ databases">
        <title>Another draft genome of Portunus trituberculatus and its Hox gene families provides insights of decapod evolution.</title>
        <authorList>
            <person name="Jeong J.-H."/>
            <person name="Song I."/>
            <person name="Kim S."/>
            <person name="Choi T."/>
            <person name="Kim D."/>
            <person name="Ryu S."/>
            <person name="Kim W."/>
        </authorList>
    </citation>
    <scope>NUCLEOTIDE SEQUENCE [LARGE SCALE GENOMIC DNA]</scope>
    <source>
        <tissue evidence="2">Muscle</tissue>
    </source>
</reference>
<feature type="region of interest" description="Disordered" evidence="1">
    <location>
        <begin position="99"/>
        <end position="127"/>
    </location>
</feature>
<gene>
    <name evidence="2" type="ORF">E2C01_039891</name>
</gene>
<sequence>MHPWVRTAGEARPPSPAGSPPIISVFFPYYLQIIVILIPLQSQLVSRFSSSSSSSSSYCCCCCLSWRFLVPFPNRRRGNPRQKLLPAWSRGRYRCSLIPGPAAQGGPKPPQTLPLKRDSRTPNPPTTTTLAILTVPPLPASLLLRRHEIKPGMCLAASQRHVVPLAGRHGGMVDEALNVAPRVGNAAGQKAADDTIMAPTL</sequence>
<evidence type="ECO:0000256" key="1">
    <source>
        <dbReference type="SAM" id="MobiDB-lite"/>
    </source>
</evidence>
<dbReference type="AlphaFoldDB" id="A0A5B7FFY4"/>
<comment type="caution">
    <text evidence="2">The sequence shown here is derived from an EMBL/GenBank/DDBJ whole genome shotgun (WGS) entry which is preliminary data.</text>
</comment>
<proteinExistence type="predicted"/>
<evidence type="ECO:0000313" key="3">
    <source>
        <dbReference type="Proteomes" id="UP000324222"/>
    </source>
</evidence>
<protein>
    <submittedName>
        <fullName evidence="2">Uncharacterized protein</fullName>
    </submittedName>
</protein>
<accession>A0A5B7FFY4</accession>
<dbReference type="EMBL" id="VSRR010007083">
    <property type="protein sequence ID" value="MPC46181.1"/>
    <property type="molecule type" value="Genomic_DNA"/>
</dbReference>
<organism evidence="2 3">
    <name type="scientific">Portunus trituberculatus</name>
    <name type="common">Swimming crab</name>
    <name type="synonym">Neptunus trituberculatus</name>
    <dbReference type="NCBI Taxonomy" id="210409"/>
    <lineage>
        <taxon>Eukaryota</taxon>
        <taxon>Metazoa</taxon>
        <taxon>Ecdysozoa</taxon>
        <taxon>Arthropoda</taxon>
        <taxon>Crustacea</taxon>
        <taxon>Multicrustacea</taxon>
        <taxon>Malacostraca</taxon>
        <taxon>Eumalacostraca</taxon>
        <taxon>Eucarida</taxon>
        <taxon>Decapoda</taxon>
        <taxon>Pleocyemata</taxon>
        <taxon>Brachyura</taxon>
        <taxon>Eubrachyura</taxon>
        <taxon>Portunoidea</taxon>
        <taxon>Portunidae</taxon>
        <taxon>Portuninae</taxon>
        <taxon>Portunus</taxon>
    </lineage>
</organism>
<evidence type="ECO:0000313" key="2">
    <source>
        <dbReference type="EMBL" id="MPC46181.1"/>
    </source>
</evidence>
<name>A0A5B7FFY4_PORTR</name>
<keyword evidence="3" id="KW-1185">Reference proteome</keyword>
<dbReference type="Proteomes" id="UP000324222">
    <property type="component" value="Unassembled WGS sequence"/>
</dbReference>